<dbReference type="EMBL" id="UFQT01003232">
    <property type="protein sequence ID" value="SSX34779.1"/>
    <property type="molecule type" value="Genomic_DNA"/>
</dbReference>
<gene>
    <name evidence="2" type="primary">CSON008567</name>
</gene>
<protein>
    <submittedName>
        <fullName evidence="2">CSON008567 protein</fullName>
    </submittedName>
</protein>
<reference evidence="2" key="2">
    <citation type="submission" date="2018-07" db="EMBL/GenBank/DDBJ databases">
        <authorList>
            <person name="Quirk P.G."/>
            <person name="Krulwich T.A."/>
        </authorList>
    </citation>
    <scope>NUCLEOTIDE SEQUENCE</scope>
</reference>
<evidence type="ECO:0000313" key="2">
    <source>
        <dbReference type="EMBL" id="SSX34779.1"/>
    </source>
</evidence>
<dbReference type="AlphaFoldDB" id="A0A336N007"/>
<reference evidence="1" key="1">
    <citation type="submission" date="2018-04" db="EMBL/GenBank/DDBJ databases">
        <authorList>
            <person name="Go L.Y."/>
            <person name="Mitchell J.A."/>
        </authorList>
    </citation>
    <scope>NUCLEOTIDE SEQUENCE</scope>
    <source>
        <tissue evidence="1">Whole organism</tissue>
    </source>
</reference>
<organism evidence="2">
    <name type="scientific">Culicoides sonorensis</name>
    <name type="common">Biting midge</name>
    <dbReference type="NCBI Taxonomy" id="179676"/>
    <lineage>
        <taxon>Eukaryota</taxon>
        <taxon>Metazoa</taxon>
        <taxon>Ecdysozoa</taxon>
        <taxon>Arthropoda</taxon>
        <taxon>Hexapoda</taxon>
        <taxon>Insecta</taxon>
        <taxon>Pterygota</taxon>
        <taxon>Neoptera</taxon>
        <taxon>Endopterygota</taxon>
        <taxon>Diptera</taxon>
        <taxon>Nematocera</taxon>
        <taxon>Chironomoidea</taxon>
        <taxon>Ceratopogonidae</taxon>
        <taxon>Ceratopogoninae</taxon>
        <taxon>Culicoides</taxon>
        <taxon>Monoculicoides</taxon>
    </lineage>
</organism>
<accession>A0A336N007</accession>
<dbReference type="EMBL" id="UFQS01003232">
    <property type="protein sequence ID" value="SSX15409.1"/>
    <property type="molecule type" value="Genomic_DNA"/>
</dbReference>
<sequence>MYELCSNSGDTMNLNFGEKFEKLLGMWWSPKDDCFTYVVKYTKITEDILNDLRRTGCGWDEQIDESQALTWFTYLKSKT</sequence>
<dbReference type="VEuPathDB" id="VectorBase:CSON008567"/>
<evidence type="ECO:0000313" key="1">
    <source>
        <dbReference type="EMBL" id="SSX15409.1"/>
    </source>
</evidence>
<proteinExistence type="predicted"/>
<name>A0A336N007_CULSO</name>